<comment type="similarity">
    <text evidence="5">Belongs to the GART family.</text>
</comment>
<evidence type="ECO:0000256" key="7">
    <source>
        <dbReference type="ARBA" id="ARBA00041682"/>
    </source>
</evidence>
<dbReference type="Pfam" id="PF00551">
    <property type="entry name" value="Formyl_trans_N"/>
    <property type="match status" value="1"/>
</dbReference>
<dbReference type="SUPFAM" id="SSF53328">
    <property type="entry name" value="Formyltransferase"/>
    <property type="match status" value="1"/>
</dbReference>
<comment type="catalytic activity">
    <reaction evidence="8">
        <text>N(1)-(5-phospho-beta-D-ribosyl)glycinamide + (6R)-10-formyltetrahydrofolate = N(2)-formyl-N(1)-(5-phospho-beta-D-ribosyl)glycinamide + (6S)-5,6,7,8-tetrahydrofolate + H(+)</text>
        <dbReference type="Rhea" id="RHEA:15053"/>
        <dbReference type="ChEBI" id="CHEBI:15378"/>
        <dbReference type="ChEBI" id="CHEBI:57453"/>
        <dbReference type="ChEBI" id="CHEBI:143788"/>
        <dbReference type="ChEBI" id="CHEBI:147286"/>
        <dbReference type="ChEBI" id="CHEBI:195366"/>
        <dbReference type="EC" id="2.1.2.2"/>
    </reaction>
</comment>
<feature type="domain" description="Formyl transferase N-terminal" evidence="9">
    <location>
        <begin position="18"/>
        <end position="201"/>
    </location>
</feature>
<dbReference type="InterPro" id="IPR036477">
    <property type="entry name" value="Formyl_transf_N_sf"/>
</dbReference>
<keyword evidence="4" id="KW-0658">Purine biosynthesis</keyword>
<dbReference type="InterPro" id="IPR001555">
    <property type="entry name" value="GART_AS"/>
</dbReference>
<evidence type="ECO:0000256" key="4">
    <source>
        <dbReference type="ARBA" id="ARBA00022755"/>
    </source>
</evidence>
<dbReference type="PROSITE" id="PS00373">
    <property type="entry name" value="GART"/>
    <property type="match status" value="1"/>
</dbReference>
<keyword evidence="3 10" id="KW-0808">Transferase</keyword>
<dbReference type="HAMAP" id="MF_01930">
    <property type="entry name" value="PurN"/>
    <property type="match status" value="1"/>
</dbReference>
<reference evidence="10" key="1">
    <citation type="submission" date="2014-11" db="EMBL/GenBank/DDBJ databases">
        <authorList>
            <person name="Zhu J."/>
            <person name="Qi W."/>
            <person name="Song R."/>
        </authorList>
    </citation>
    <scope>NUCLEOTIDE SEQUENCE</scope>
</reference>
<dbReference type="GO" id="GO:0006189">
    <property type="term" value="P:'de novo' IMP biosynthetic process"/>
    <property type="evidence" value="ECO:0007669"/>
    <property type="project" value="UniProtKB-UniPathway"/>
</dbReference>
<dbReference type="CDD" id="cd08645">
    <property type="entry name" value="FMT_core_GART"/>
    <property type="match status" value="1"/>
</dbReference>
<evidence type="ECO:0000256" key="6">
    <source>
        <dbReference type="ARBA" id="ARBA00041324"/>
    </source>
</evidence>
<comment type="pathway">
    <text evidence="1">Purine metabolism; IMP biosynthesis via de novo pathway; N(2)-formyl-N(1)-(5-phospho-D-ribosyl)glycinamide from N(1)-(5-phospho-D-ribosyl)glycinamide (10-formyl THF route): step 1/1.</text>
</comment>
<evidence type="ECO:0000256" key="1">
    <source>
        <dbReference type="ARBA" id="ARBA00005054"/>
    </source>
</evidence>
<evidence type="ECO:0000313" key="10">
    <source>
        <dbReference type="EMBL" id="ANV80760.1"/>
    </source>
</evidence>
<evidence type="ECO:0000256" key="2">
    <source>
        <dbReference type="ARBA" id="ARBA00012254"/>
    </source>
</evidence>
<evidence type="ECO:0000256" key="3">
    <source>
        <dbReference type="ARBA" id="ARBA00022679"/>
    </source>
</evidence>
<organism evidence="10">
    <name type="scientific">uncultured Poseidoniia archaeon</name>
    <dbReference type="NCBI Taxonomy" id="1697135"/>
    <lineage>
        <taxon>Archaea</taxon>
        <taxon>Methanobacteriati</taxon>
        <taxon>Thermoplasmatota</taxon>
        <taxon>Candidatus Poseidoniia</taxon>
        <taxon>environmental samples</taxon>
    </lineage>
</organism>
<accession>A0A1B1TEN9</accession>
<evidence type="ECO:0000259" key="9">
    <source>
        <dbReference type="Pfam" id="PF00551"/>
    </source>
</evidence>
<dbReference type="InterPro" id="IPR004607">
    <property type="entry name" value="GART"/>
</dbReference>
<dbReference type="PANTHER" id="PTHR43369:SF2">
    <property type="entry name" value="PHOSPHORIBOSYLGLYCINAMIDE FORMYLTRANSFERASE"/>
    <property type="match status" value="1"/>
</dbReference>
<sequence length="209" mass="23031">MSEPYLRPRKGSIKNPLRIAVLISGSGSGLLALLNHQQSNQSPHITKLIISDNMNAGGLRYGEDFGIPAVAISLPDSVSKLEQRTMHENLIHDTLMNYDIELVVLSGYMRILTPTFVSKWKGRLINIHPSLLPKYPGANAHRDALADGANITGCTVHLVDEGVDTGEIIAQEEVEILDGDTIEELQERVKKIEHQLYPKVLDTFCSKGV</sequence>
<dbReference type="InterPro" id="IPR002376">
    <property type="entry name" value="Formyl_transf_N"/>
</dbReference>
<dbReference type="GO" id="GO:0005829">
    <property type="term" value="C:cytosol"/>
    <property type="evidence" value="ECO:0007669"/>
    <property type="project" value="TreeGrafter"/>
</dbReference>
<evidence type="ECO:0000256" key="8">
    <source>
        <dbReference type="ARBA" id="ARBA00047664"/>
    </source>
</evidence>
<dbReference type="NCBIfam" id="TIGR00639">
    <property type="entry name" value="PurN"/>
    <property type="match status" value="1"/>
</dbReference>
<dbReference type="GO" id="GO:0004644">
    <property type="term" value="F:phosphoribosylglycinamide formyltransferase activity"/>
    <property type="evidence" value="ECO:0007669"/>
    <property type="project" value="UniProtKB-EC"/>
</dbReference>
<dbReference type="Gene3D" id="3.40.50.170">
    <property type="entry name" value="Formyl transferase, N-terminal domain"/>
    <property type="match status" value="1"/>
</dbReference>
<dbReference type="AlphaFoldDB" id="A0A1B1TEN9"/>
<dbReference type="PANTHER" id="PTHR43369">
    <property type="entry name" value="PHOSPHORIBOSYLGLYCINAMIDE FORMYLTRANSFERASE"/>
    <property type="match status" value="1"/>
</dbReference>
<dbReference type="UniPathway" id="UPA00074">
    <property type="reaction ID" value="UER00126"/>
</dbReference>
<dbReference type="EC" id="2.1.2.2" evidence="2"/>
<evidence type="ECO:0000256" key="5">
    <source>
        <dbReference type="ARBA" id="ARBA00038440"/>
    </source>
</evidence>
<proteinExistence type="inferred from homology"/>
<reference evidence="10" key="2">
    <citation type="journal article" date="2015" name="ISME J.">
        <title>A new class of marine Euryarchaeota group II from the Mediterranean deep chlorophyll maximum.</title>
        <authorList>
            <person name="Martin-Cuadrado A.B."/>
            <person name="Garcia-Heredia I."/>
            <person name="Molto A.G."/>
            <person name="Lopez-Ubeda R."/>
            <person name="Kimes N."/>
            <person name="Lopez-Garcia P."/>
            <person name="Moreira D."/>
            <person name="Rodriguez-Valera F."/>
        </authorList>
    </citation>
    <scope>NUCLEOTIDE SEQUENCE</scope>
</reference>
<name>A0A1B1TEN9_9ARCH</name>
<protein>
    <recommendedName>
        <fullName evidence="2">phosphoribosylglycinamide formyltransferase 1</fullName>
        <ecNumber evidence="2">2.1.2.2</ecNumber>
    </recommendedName>
    <alternativeName>
        <fullName evidence="7">5'-phosphoribosylglycinamide transformylase</fullName>
    </alternativeName>
    <alternativeName>
        <fullName evidence="6">GAR transformylase</fullName>
    </alternativeName>
</protein>
<dbReference type="EMBL" id="KP211907">
    <property type="protein sequence ID" value="ANV80760.1"/>
    <property type="molecule type" value="Genomic_DNA"/>
</dbReference>